<dbReference type="AlphaFoldDB" id="A0A822ZLE4"/>
<keyword evidence="3" id="KW-1185">Reference proteome</keyword>
<feature type="signal peptide" evidence="1">
    <location>
        <begin position="1"/>
        <end position="28"/>
    </location>
</feature>
<dbReference type="Proteomes" id="UP000607653">
    <property type="component" value="Unassembled WGS sequence"/>
</dbReference>
<name>A0A822ZLE4_NELNU</name>
<dbReference type="EMBL" id="DUZY01000007">
    <property type="protein sequence ID" value="DAD45573.1"/>
    <property type="molecule type" value="Genomic_DNA"/>
</dbReference>
<comment type="caution">
    <text evidence="2">The sequence shown here is derived from an EMBL/GenBank/DDBJ whole genome shotgun (WGS) entry which is preliminary data.</text>
</comment>
<gene>
    <name evidence="2" type="ORF">HUJ06_003803</name>
</gene>
<keyword evidence="1" id="KW-0732">Signal</keyword>
<accession>A0A822ZLE4</accession>
<evidence type="ECO:0000313" key="2">
    <source>
        <dbReference type="EMBL" id="DAD45573.1"/>
    </source>
</evidence>
<proteinExistence type="predicted"/>
<protein>
    <submittedName>
        <fullName evidence="2">Uncharacterized protein</fullName>
    </submittedName>
</protein>
<evidence type="ECO:0000256" key="1">
    <source>
        <dbReference type="SAM" id="SignalP"/>
    </source>
</evidence>
<evidence type="ECO:0000313" key="3">
    <source>
        <dbReference type="Proteomes" id="UP000607653"/>
    </source>
</evidence>
<feature type="chain" id="PRO_5032582071" evidence="1">
    <location>
        <begin position="29"/>
        <end position="108"/>
    </location>
</feature>
<sequence length="108" mass="11987">MVKLNMKTPMCAILFTMSLFFFFYACTAHEAEGEKEKDHPPALTPSSVEALLGASNPDVKDANYKVGIPLYRRRDNPDVLIPEDKVFVAGASRDSNGKVIVKTTEHQD</sequence>
<reference evidence="2 3" key="1">
    <citation type="journal article" date="2020" name="Mol. Biol. Evol.">
        <title>Distinct Expression and Methylation Patterns for Genes with Different Fates following a Single Whole-Genome Duplication in Flowering Plants.</title>
        <authorList>
            <person name="Shi T."/>
            <person name="Rahmani R.S."/>
            <person name="Gugger P.F."/>
            <person name="Wang M."/>
            <person name="Li H."/>
            <person name="Zhang Y."/>
            <person name="Li Z."/>
            <person name="Wang Q."/>
            <person name="Van de Peer Y."/>
            <person name="Marchal K."/>
            <person name="Chen J."/>
        </authorList>
    </citation>
    <scope>NUCLEOTIDE SEQUENCE [LARGE SCALE GENOMIC DNA]</scope>
    <source>
        <tissue evidence="2">Leaf</tissue>
    </source>
</reference>
<dbReference type="PROSITE" id="PS51257">
    <property type="entry name" value="PROKAR_LIPOPROTEIN"/>
    <property type="match status" value="1"/>
</dbReference>
<organism evidence="2 3">
    <name type="scientific">Nelumbo nucifera</name>
    <name type="common">Sacred lotus</name>
    <dbReference type="NCBI Taxonomy" id="4432"/>
    <lineage>
        <taxon>Eukaryota</taxon>
        <taxon>Viridiplantae</taxon>
        <taxon>Streptophyta</taxon>
        <taxon>Embryophyta</taxon>
        <taxon>Tracheophyta</taxon>
        <taxon>Spermatophyta</taxon>
        <taxon>Magnoliopsida</taxon>
        <taxon>Proteales</taxon>
        <taxon>Nelumbonaceae</taxon>
        <taxon>Nelumbo</taxon>
    </lineage>
</organism>